<dbReference type="PANTHER" id="PTHR36114:SF1">
    <property type="entry name" value="16.7 KDA PROTEIN IN WHIE LOCUS"/>
    <property type="match status" value="1"/>
</dbReference>
<dbReference type="KEGG" id="mfz:AOB57_014435"/>
<organism evidence="3 5">
    <name type="scientific">Methanosarcina flavescens</name>
    <dbReference type="NCBI Taxonomy" id="1715806"/>
    <lineage>
        <taxon>Archaea</taxon>
        <taxon>Methanobacteriati</taxon>
        <taxon>Methanobacteriota</taxon>
        <taxon>Stenosarchaea group</taxon>
        <taxon>Methanomicrobia</taxon>
        <taxon>Methanosarcinales</taxon>
        <taxon>Methanosarcinaceae</taxon>
        <taxon>Methanosarcina</taxon>
    </lineage>
</organism>
<dbReference type="InterPro" id="IPR013096">
    <property type="entry name" value="Cupin_2"/>
</dbReference>
<dbReference type="InterPro" id="IPR052044">
    <property type="entry name" value="PKS_Associated_Protein"/>
</dbReference>
<dbReference type="Proteomes" id="UP000585579">
    <property type="component" value="Unassembled WGS sequence"/>
</dbReference>
<feature type="domain" description="Double Cache" evidence="2">
    <location>
        <begin position="117"/>
        <end position="214"/>
    </location>
</feature>
<dbReference type="Pfam" id="PF07883">
    <property type="entry name" value="Cupin_2"/>
    <property type="match status" value="1"/>
</dbReference>
<dbReference type="SUPFAM" id="SSF51182">
    <property type="entry name" value="RmlC-like cupins"/>
    <property type="match status" value="1"/>
</dbReference>
<name>A0A660HVE5_9EURY</name>
<accession>A0A660HVE5</accession>
<dbReference type="InterPro" id="IPR014710">
    <property type="entry name" value="RmlC-like_jellyroll"/>
</dbReference>
<evidence type="ECO:0000313" key="4">
    <source>
        <dbReference type="EMBL" id="NLK31767.1"/>
    </source>
</evidence>
<evidence type="ECO:0000259" key="1">
    <source>
        <dbReference type="Pfam" id="PF07883"/>
    </source>
</evidence>
<dbReference type="RefSeq" id="WP_054298689.1">
    <property type="nucleotide sequence ID" value="NZ_CP032683.1"/>
</dbReference>
<reference evidence="3" key="2">
    <citation type="submission" date="2018-10" db="EMBL/GenBank/DDBJ databases">
        <authorList>
            <person name="Fischer M.A."/>
            <person name="Kern T."/>
            <person name="Deppenmeier U."/>
            <person name="Schmitz R.A."/>
            <person name="Rother M."/>
        </authorList>
    </citation>
    <scope>NUCLEOTIDE SEQUENCE</scope>
    <source>
        <strain evidence="3">E03.2</strain>
    </source>
</reference>
<evidence type="ECO:0000259" key="2">
    <source>
        <dbReference type="Pfam" id="PF08269"/>
    </source>
</evidence>
<dbReference type="Proteomes" id="UP000053087">
    <property type="component" value="Chromosome"/>
</dbReference>
<reference evidence="3 5" key="1">
    <citation type="journal article" date="2016" name="Int. J. Syst. Evol. Microbiol.">
        <title>Methanosarcina flavescens sp. nov., a methanogenic archaeon isolated from a full-scale anaerobic digester.</title>
        <authorList>
            <person name="Kern T."/>
            <person name="Fischer M.A."/>
            <person name="Deppenmeier U."/>
            <person name="Schmitz R.A."/>
            <person name="Rother M."/>
        </authorList>
    </citation>
    <scope>NUCLEOTIDE SEQUENCE [LARGE SCALE GENOMIC DNA]</scope>
    <source>
        <strain evidence="3 5">E03.2</strain>
    </source>
</reference>
<proteinExistence type="predicted"/>
<dbReference type="InterPro" id="IPR004010">
    <property type="entry name" value="Double_Cache_2"/>
</dbReference>
<dbReference type="AlphaFoldDB" id="A0A660HVE5"/>
<evidence type="ECO:0000313" key="5">
    <source>
        <dbReference type="Proteomes" id="UP000053087"/>
    </source>
</evidence>
<protein>
    <submittedName>
        <fullName evidence="3">Cupin domain-containing protein</fullName>
    </submittedName>
</protein>
<evidence type="ECO:0000313" key="3">
    <source>
        <dbReference type="EMBL" id="AYK16224.1"/>
    </source>
</evidence>
<dbReference type="GeneID" id="53689325"/>
<dbReference type="PANTHER" id="PTHR36114">
    <property type="entry name" value="16.7 KDA PROTEIN IN WHIE LOCUS"/>
    <property type="match status" value="1"/>
</dbReference>
<evidence type="ECO:0000313" key="6">
    <source>
        <dbReference type="Proteomes" id="UP000585579"/>
    </source>
</evidence>
<dbReference type="EMBL" id="JAAYQL010000015">
    <property type="protein sequence ID" value="NLK31767.1"/>
    <property type="molecule type" value="Genomic_DNA"/>
</dbReference>
<sequence>MDLIKIACVMLAVAFFLGIFTSGDKDEVPAVSPELESETISSDVAGVAGTVQAEEKGEMHAPAVSRPAPDSTILEKGESKLAAERRNIENKVRATVRLIEAQGEKLFPSLREEGSPWFQESFCIFVLNEDGTQVVCPPDPSREGKNIKELADADGKPIGELFIETALNEKGEGWIEYNWKDKNNSEPYHKCTFVKKASSEGKTYIVGADLYLENYIVCRNLEACEYTDEPAGSPQIAELLNPVSLDRNLELDCSLAHSVIEPGNNTASHVVKTPEIHYILEGQGLIYIDGIPVEMYPDQLIYIPAGSVQTTYNTGNITLKFLIINQPARSEQSVELL</sequence>
<feature type="domain" description="Cupin type-2" evidence="1">
    <location>
        <begin position="258"/>
        <end position="324"/>
    </location>
</feature>
<dbReference type="EMBL" id="CP032683">
    <property type="protein sequence ID" value="AYK16224.1"/>
    <property type="molecule type" value="Genomic_DNA"/>
</dbReference>
<dbReference type="InterPro" id="IPR011051">
    <property type="entry name" value="RmlC_Cupin_sf"/>
</dbReference>
<gene>
    <name evidence="3" type="ORF">AOB57_014435</name>
    <name evidence="4" type="ORF">GX302_02685</name>
</gene>
<keyword evidence="5" id="KW-1185">Reference proteome</keyword>
<dbReference type="Gene3D" id="2.60.120.10">
    <property type="entry name" value="Jelly Rolls"/>
    <property type="match status" value="1"/>
</dbReference>
<dbReference type="OrthoDB" id="190812at2157"/>
<dbReference type="Pfam" id="PF08269">
    <property type="entry name" value="dCache_2"/>
    <property type="match status" value="1"/>
</dbReference>
<reference evidence="4 6" key="3">
    <citation type="journal article" date="2020" name="Biotechnol. Biofuels">
        <title>New insights from the biogas microbiome by comprehensive genome-resolved metagenomics of nearly 1600 species originating from multiple anaerobic digesters.</title>
        <authorList>
            <person name="Campanaro S."/>
            <person name="Treu L."/>
            <person name="Rodriguez-R L.M."/>
            <person name="Kovalovszki A."/>
            <person name="Ziels R.M."/>
            <person name="Maus I."/>
            <person name="Zhu X."/>
            <person name="Kougias P.G."/>
            <person name="Basile A."/>
            <person name="Luo G."/>
            <person name="Schluter A."/>
            <person name="Konstantinidis K.T."/>
            <person name="Angelidaki I."/>
        </authorList>
    </citation>
    <scope>NUCLEOTIDE SEQUENCE [LARGE SCALE GENOMIC DNA]</scope>
    <source>
        <strain evidence="4">AS22ysBPME_46</strain>
    </source>
</reference>
<dbReference type="Gene3D" id="3.30.450.20">
    <property type="entry name" value="PAS domain"/>
    <property type="match status" value="1"/>
</dbReference>